<organism evidence="1 2">
    <name type="scientific">Desulfoluna limicola</name>
    <dbReference type="NCBI Taxonomy" id="2810562"/>
    <lineage>
        <taxon>Bacteria</taxon>
        <taxon>Pseudomonadati</taxon>
        <taxon>Thermodesulfobacteriota</taxon>
        <taxon>Desulfobacteria</taxon>
        <taxon>Desulfobacterales</taxon>
        <taxon>Desulfolunaceae</taxon>
        <taxon>Desulfoluna</taxon>
    </lineage>
</organism>
<keyword evidence="2" id="KW-1185">Reference proteome</keyword>
<proteinExistence type="predicted"/>
<dbReference type="EMBL" id="AP024488">
    <property type="protein sequence ID" value="BCS98874.1"/>
    <property type="molecule type" value="Genomic_DNA"/>
</dbReference>
<gene>
    <name evidence="1" type="ORF">DSLASN_45060</name>
</gene>
<dbReference type="Proteomes" id="UP001320148">
    <property type="component" value="Chromosome"/>
</dbReference>
<evidence type="ECO:0000313" key="1">
    <source>
        <dbReference type="EMBL" id="BCS98874.1"/>
    </source>
</evidence>
<protein>
    <recommendedName>
        <fullName evidence="3">NodB homology domain-containing protein</fullName>
    </recommendedName>
</protein>
<evidence type="ECO:0008006" key="3">
    <source>
        <dbReference type="Google" id="ProtNLM"/>
    </source>
</evidence>
<name>A0ABM7PNN6_9BACT</name>
<evidence type="ECO:0000313" key="2">
    <source>
        <dbReference type="Proteomes" id="UP001320148"/>
    </source>
</evidence>
<dbReference type="RefSeq" id="WP_236890242.1">
    <property type="nucleotide sequence ID" value="NZ_AP024488.1"/>
</dbReference>
<accession>A0ABM7PNN6</accession>
<sequence>MAWNPERYREKRERVLAGNRKQGSKMVKVLLGTVLGVVALGLLLGAPVVWESFSSRHLDDVILRVDTAAHAATLLPVADGIRKVAEDHGGNRLVVTFDRRETSAGRIVETLKASGTDCFLLNTMPHSVGERQRKEAAHEAF</sequence>
<reference evidence="1 2" key="1">
    <citation type="submission" date="2021-02" db="EMBL/GenBank/DDBJ databases">
        <title>Complete genome of Desulfoluna sp. strain ASN36.</title>
        <authorList>
            <person name="Takahashi A."/>
            <person name="Kojima H."/>
            <person name="Fukui M."/>
        </authorList>
    </citation>
    <scope>NUCLEOTIDE SEQUENCE [LARGE SCALE GENOMIC DNA]</scope>
    <source>
        <strain evidence="1 2">ASN36</strain>
    </source>
</reference>